<reference evidence="1" key="1">
    <citation type="submission" date="2021-12" db="EMBL/GenBank/DDBJ databases">
        <authorList>
            <person name="King R."/>
        </authorList>
    </citation>
    <scope>NUCLEOTIDE SEQUENCE</scope>
</reference>
<sequence>MISSTISKIKQVCTLAFIPRLFRGDIRSTLGKFEKLSLFDQKRAHNTTKTECSLESEKEKCQHIIDLVFAPNVPFTETIFTELDTKSKGLTYIVSSRRPPNEEDKCEICRRLIKEIFGDDNNDVVDTSTIVQKNQTQIETLQATTNKVNEEKLVQKIEIIEETPLVEAQKPKIEGFNVLPKILGRNNQEEKVASTKNIETLCFSSRKNTSNHSKNSIIKGSPDFDELAQRCLNSPSGRIDERLLKEMEKLGVPPTSGRESKKKIDDNEFSQAEIMKKPRRPVEKTDLDLTNIQNQDTMGEKIELPSPFGLTTGKYNSDSIKVDSKRVGFMNSHKERGQAEYSSSKEIERRFAKGSYKHITPKNEMPYNQLLSHMFATNVPTDETIKSTNSPDNAGQRDNKSNLRHINIVEHISVTIEEPVHQVHEHHNENNAGNQEHYEIKDSSLVEPEKTTESINRQIIQNLLQTRVEHLVHDKIKSLKLLPDDSNLNSKVNAFQFSDQNQSTDGNFVKGIESQVTGPLVICKETMSGQVDGTTNEFTKIEDAYVKDNTEFTTKDDSIDELELAKVSEQTDDIYDTFIGTESTRPTLEYNIVESQPDEHPNQILVAENNLYKNYNYNIQSEIQPLIESKEDERNINVKENDKFTNIEPVIVAETGRLQIKGLIFSPDKQINTSTTIKDSVTPNIIPPEKLVKPLIDKGTLIDVPKESFENPLPTVDFPKSKPQEAVSLSELLKKVRARNRIEYCRGVELHMKTAPNVDPAVGKCGKKPPKCPPAAPQCPPKKPQCPPPPAPPCPPCPPPPEPPCPPPKAPCPNPCKPKCSPPCTPNPCAPKPSCPPAKKNPCDKFISIGIHDTLILLVYYGPQFHIPRKSMLPIITCKYNIDMRNELKDEIALKLQNISNKLMFPRIQAQNEILPPHMILMDNIEYSRTYDPWVPIPSWPIPEKQSKKDLVCPKHGCKDAPPRLNPPCSDIHPCQTLPKPNSLPKRSFSAFYNFLIAFTTCS</sequence>
<reference evidence="1" key="2">
    <citation type="submission" date="2022-10" db="EMBL/GenBank/DDBJ databases">
        <authorList>
            <consortium name="ENA_rothamsted_submissions"/>
            <consortium name="culmorum"/>
            <person name="King R."/>
        </authorList>
    </citation>
    <scope>NUCLEOTIDE SEQUENCE</scope>
</reference>
<evidence type="ECO:0000313" key="2">
    <source>
        <dbReference type="Proteomes" id="UP001153714"/>
    </source>
</evidence>
<evidence type="ECO:0000313" key="1">
    <source>
        <dbReference type="EMBL" id="CAG9789666.1"/>
    </source>
</evidence>
<protein>
    <submittedName>
        <fullName evidence="1">Uncharacterized protein</fullName>
    </submittedName>
</protein>
<gene>
    <name evidence="1" type="ORF">DIATSA_LOCUS7377</name>
</gene>
<keyword evidence="2" id="KW-1185">Reference proteome</keyword>
<accession>A0A9N9WEI0</accession>
<dbReference type="AlphaFoldDB" id="A0A9N9WEI0"/>
<name>A0A9N9WEI0_9NEOP</name>
<dbReference type="OrthoDB" id="7479003at2759"/>
<dbReference type="Proteomes" id="UP001153714">
    <property type="component" value="Chromosome 20"/>
</dbReference>
<organism evidence="1 2">
    <name type="scientific">Diatraea saccharalis</name>
    <name type="common">sugarcane borer</name>
    <dbReference type="NCBI Taxonomy" id="40085"/>
    <lineage>
        <taxon>Eukaryota</taxon>
        <taxon>Metazoa</taxon>
        <taxon>Ecdysozoa</taxon>
        <taxon>Arthropoda</taxon>
        <taxon>Hexapoda</taxon>
        <taxon>Insecta</taxon>
        <taxon>Pterygota</taxon>
        <taxon>Neoptera</taxon>
        <taxon>Endopterygota</taxon>
        <taxon>Lepidoptera</taxon>
        <taxon>Glossata</taxon>
        <taxon>Ditrysia</taxon>
        <taxon>Pyraloidea</taxon>
        <taxon>Crambidae</taxon>
        <taxon>Crambinae</taxon>
        <taxon>Diatraea</taxon>
    </lineage>
</organism>
<proteinExistence type="predicted"/>
<dbReference type="EMBL" id="OU893351">
    <property type="protein sequence ID" value="CAG9789666.1"/>
    <property type="molecule type" value="Genomic_DNA"/>
</dbReference>